<sequence>MTEILACIYPPPYRSLLSLCTTLNDNVVFQTPPKVRRSEHSPGSIIAAARIPIPPGHVREGGLSSKGIPQAIAIWTGPIDFGTQPCMQDISPSALRAVLSYAQRTPSSFSTPLLPDFNTMRFSVLASLAFALSATSFVAAAPTPAPHALEARQFRSFGSYRVRTGGTATSGTAGSASGGSVVNSASGTGVITNTGANANTGGGGGASLTGNAVAGSGSAGGNARSGNSGNANGGTVYNVAGGTAQVNNGANTNVAGTAGNTRSGNAFGGN</sequence>
<protein>
    <submittedName>
        <fullName evidence="1">Uncharacterized protein</fullName>
    </submittedName>
</protein>
<evidence type="ECO:0000313" key="2">
    <source>
        <dbReference type="Proteomes" id="UP000292702"/>
    </source>
</evidence>
<name>A0A4R0R8X6_9APHY</name>
<gene>
    <name evidence="1" type="ORF">EIP91_006180</name>
</gene>
<accession>A0A4R0R8X6</accession>
<keyword evidence="2" id="KW-1185">Reference proteome</keyword>
<reference evidence="1 2" key="1">
    <citation type="submission" date="2018-11" db="EMBL/GenBank/DDBJ databases">
        <title>Genome assembly of Steccherinum ochraceum LE-BIN_3174, the white-rot fungus of the Steccherinaceae family (The Residual Polyporoid clade, Polyporales, Basidiomycota).</title>
        <authorList>
            <person name="Fedorova T.V."/>
            <person name="Glazunova O.A."/>
            <person name="Landesman E.O."/>
            <person name="Moiseenko K.V."/>
            <person name="Psurtseva N.V."/>
            <person name="Savinova O.S."/>
            <person name="Shakhova N.V."/>
            <person name="Tyazhelova T.V."/>
            <person name="Vasina D.V."/>
        </authorList>
    </citation>
    <scope>NUCLEOTIDE SEQUENCE [LARGE SCALE GENOMIC DNA]</scope>
    <source>
        <strain evidence="1 2">LE-BIN_3174</strain>
    </source>
</reference>
<evidence type="ECO:0000313" key="1">
    <source>
        <dbReference type="EMBL" id="TCD62973.1"/>
    </source>
</evidence>
<dbReference type="AlphaFoldDB" id="A0A4R0R8X6"/>
<dbReference type="Proteomes" id="UP000292702">
    <property type="component" value="Unassembled WGS sequence"/>
</dbReference>
<proteinExistence type="predicted"/>
<dbReference type="EMBL" id="RWJN01000332">
    <property type="protein sequence ID" value="TCD62973.1"/>
    <property type="molecule type" value="Genomic_DNA"/>
</dbReference>
<organism evidence="1 2">
    <name type="scientific">Steccherinum ochraceum</name>
    <dbReference type="NCBI Taxonomy" id="92696"/>
    <lineage>
        <taxon>Eukaryota</taxon>
        <taxon>Fungi</taxon>
        <taxon>Dikarya</taxon>
        <taxon>Basidiomycota</taxon>
        <taxon>Agaricomycotina</taxon>
        <taxon>Agaricomycetes</taxon>
        <taxon>Polyporales</taxon>
        <taxon>Steccherinaceae</taxon>
        <taxon>Steccherinum</taxon>
    </lineage>
</organism>
<comment type="caution">
    <text evidence="1">The sequence shown here is derived from an EMBL/GenBank/DDBJ whole genome shotgun (WGS) entry which is preliminary data.</text>
</comment>